<evidence type="ECO:0000256" key="7">
    <source>
        <dbReference type="ARBA" id="ARBA00023004"/>
    </source>
</evidence>
<gene>
    <name evidence="11" type="ordered locus">Acid_1393</name>
</gene>
<keyword evidence="4" id="KW-0479">Metal-binding</keyword>
<dbReference type="SUPFAM" id="SSF52141">
    <property type="entry name" value="Uracil-DNA glycosylase-like"/>
    <property type="match status" value="1"/>
</dbReference>
<dbReference type="EMBL" id="CP000473">
    <property type="protein sequence ID" value="ABJ82386.1"/>
    <property type="molecule type" value="Genomic_DNA"/>
</dbReference>
<dbReference type="SMART" id="SM00987">
    <property type="entry name" value="UreE_C"/>
    <property type="match status" value="1"/>
</dbReference>
<evidence type="ECO:0000256" key="1">
    <source>
        <dbReference type="ARBA" id="ARBA00006521"/>
    </source>
</evidence>
<comment type="similarity">
    <text evidence="1">Belongs to the uracil-DNA glycosylase (UDG) superfamily. Type 4 (UDGa) family.</text>
</comment>
<evidence type="ECO:0000259" key="10">
    <source>
        <dbReference type="SMART" id="SM00986"/>
    </source>
</evidence>
<dbReference type="InterPro" id="IPR051536">
    <property type="entry name" value="UDG_Type-4/5"/>
</dbReference>
<dbReference type="GO" id="GO:0006281">
    <property type="term" value="P:DNA repair"/>
    <property type="evidence" value="ECO:0007669"/>
    <property type="project" value="UniProtKB-KW"/>
</dbReference>
<dbReference type="InterPro" id="IPR005122">
    <property type="entry name" value="Uracil-DNA_glycosylase-like"/>
</dbReference>
<sequence length="204" mass="22036">MGASALIPVKLSWQSLHDAAGGCKACHLWEHATQTVFGEGKSHAPLMLVGEQPGNEEDLAGHPFVGPAGRLLDDALEAAGIDRKQAYVTNVVKHFKWEPRGKRRIHAKPTTAEITACIPWLTAELELVKPRILICLGATAAQALLGRTFRVTKQRGKLVESKLAPYVMATVHPSSILRAPDADARHAEMQSFIADLKSAAKILA</sequence>
<dbReference type="GO" id="GO:0046872">
    <property type="term" value="F:metal ion binding"/>
    <property type="evidence" value="ECO:0007669"/>
    <property type="project" value="UniProtKB-KW"/>
</dbReference>
<evidence type="ECO:0000256" key="6">
    <source>
        <dbReference type="ARBA" id="ARBA00022801"/>
    </source>
</evidence>
<keyword evidence="8" id="KW-0411">Iron-sulfur</keyword>
<dbReference type="NCBIfam" id="TIGR03914">
    <property type="entry name" value="UDG_fam_dom"/>
    <property type="match status" value="1"/>
</dbReference>
<evidence type="ECO:0000256" key="4">
    <source>
        <dbReference type="ARBA" id="ARBA00022723"/>
    </source>
</evidence>
<evidence type="ECO:0000256" key="8">
    <source>
        <dbReference type="ARBA" id="ARBA00023014"/>
    </source>
</evidence>
<dbReference type="GO" id="GO:0097506">
    <property type="term" value="F:deaminated base DNA N-glycosylase activity"/>
    <property type="evidence" value="ECO:0007669"/>
    <property type="project" value="UniProtKB-ARBA"/>
</dbReference>
<feature type="domain" description="Uracil-DNA glycosylase-like" evidence="10">
    <location>
        <begin position="37"/>
        <end position="197"/>
    </location>
</feature>
<dbReference type="SMART" id="SM00986">
    <property type="entry name" value="UDG"/>
    <property type="match status" value="1"/>
</dbReference>
<protein>
    <recommendedName>
        <fullName evidence="2">Type-4 uracil-DNA glycosylase</fullName>
    </recommendedName>
</protein>
<dbReference type="HOGENOM" id="CLU_044815_1_3_0"/>
<dbReference type="GO" id="GO:0051539">
    <property type="term" value="F:4 iron, 4 sulfur cluster binding"/>
    <property type="evidence" value="ECO:0007669"/>
    <property type="project" value="UniProtKB-KW"/>
</dbReference>
<evidence type="ECO:0000256" key="5">
    <source>
        <dbReference type="ARBA" id="ARBA00022763"/>
    </source>
</evidence>
<evidence type="ECO:0000256" key="2">
    <source>
        <dbReference type="ARBA" id="ARBA00019403"/>
    </source>
</evidence>
<evidence type="ECO:0000256" key="3">
    <source>
        <dbReference type="ARBA" id="ARBA00022485"/>
    </source>
</evidence>
<evidence type="ECO:0000313" key="11">
    <source>
        <dbReference type="EMBL" id="ABJ82386.1"/>
    </source>
</evidence>
<keyword evidence="5" id="KW-0227">DNA damage</keyword>
<dbReference type="NCBIfam" id="TIGR00758">
    <property type="entry name" value="UDG_fam4"/>
    <property type="match status" value="1"/>
</dbReference>
<keyword evidence="3" id="KW-0004">4Fe-4S</keyword>
<accession>Q029A5</accession>
<dbReference type="KEGG" id="sus:Acid_1393"/>
<keyword evidence="6" id="KW-0378">Hydrolase</keyword>
<name>Q029A5_SOLUE</name>
<dbReference type="Gene3D" id="3.40.470.10">
    <property type="entry name" value="Uracil-DNA glycosylase-like domain"/>
    <property type="match status" value="1"/>
</dbReference>
<organism evidence="11">
    <name type="scientific">Solibacter usitatus (strain Ellin6076)</name>
    <dbReference type="NCBI Taxonomy" id="234267"/>
    <lineage>
        <taxon>Bacteria</taxon>
        <taxon>Pseudomonadati</taxon>
        <taxon>Acidobacteriota</taxon>
        <taxon>Terriglobia</taxon>
        <taxon>Bryobacterales</taxon>
        <taxon>Solibacteraceae</taxon>
        <taxon>Candidatus Solibacter</taxon>
    </lineage>
</organism>
<proteinExistence type="inferred from homology"/>
<dbReference type="PANTHER" id="PTHR33693">
    <property type="entry name" value="TYPE-5 URACIL-DNA GLYCOSYLASE"/>
    <property type="match status" value="1"/>
</dbReference>
<dbReference type="AlphaFoldDB" id="Q029A5"/>
<dbReference type="eggNOG" id="COG1573">
    <property type="taxonomic scope" value="Bacteria"/>
</dbReference>
<dbReference type="InParanoid" id="Q029A5"/>
<dbReference type="CDD" id="cd10030">
    <property type="entry name" value="UDG-F4_TTUDGA_SPO1dp_like"/>
    <property type="match status" value="1"/>
</dbReference>
<reference evidence="11" key="1">
    <citation type="submission" date="2006-10" db="EMBL/GenBank/DDBJ databases">
        <title>Complete sequence of Solibacter usitatus Ellin6076.</title>
        <authorList>
            <consortium name="US DOE Joint Genome Institute"/>
            <person name="Copeland A."/>
            <person name="Lucas S."/>
            <person name="Lapidus A."/>
            <person name="Barry K."/>
            <person name="Detter J.C."/>
            <person name="Glavina del Rio T."/>
            <person name="Hammon N."/>
            <person name="Israni S."/>
            <person name="Dalin E."/>
            <person name="Tice H."/>
            <person name="Pitluck S."/>
            <person name="Thompson L.S."/>
            <person name="Brettin T."/>
            <person name="Bruce D."/>
            <person name="Han C."/>
            <person name="Tapia R."/>
            <person name="Gilna P."/>
            <person name="Schmutz J."/>
            <person name="Larimer F."/>
            <person name="Land M."/>
            <person name="Hauser L."/>
            <person name="Kyrpides N."/>
            <person name="Mikhailova N."/>
            <person name="Janssen P.H."/>
            <person name="Kuske C.R."/>
            <person name="Richardson P."/>
        </authorList>
    </citation>
    <scope>NUCLEOTIDE SEQUENCE</scope>
    <source>
        <strain evidence="11">Ellin6076</strain>
    </source>
</reference>
<dbReference type="InterPro" id="IPR036895">
    <property type="entry name" value="Uracil-DNA_glycosylase-like_sf"/>
</dbReference>
<dbReference type="InterPro" id="IPR005273">
    <property type="entry name" value="Ura-DNA_glyco_family4"/>
</dbReference>
<dbReference type="Pfam" id="PF03167">
    <property type="entry name" value="UDG"/>
    <property type="match status" value="1"/>
</dbReference>
<keyword evidence="9" id="KW-0234">DNA repair</keyword>
<dbReference type="STRING" id="234267.Acid_1393"/>
<dbReference type="OrthoDB" id="5290748at2"/>
<evidence type="ECO:0000256" key="9">
    <source>
        <dbReference type="ARBA" id="ARBA00023204"/>
    </source>
</evidence>
<keyword evidence="7" id="KW-0408">Iron</keyword>
<dbReference type="PANTHER" id="PTHR33693:SF9">
    <property type="entry name" value="TYPE-4 URACIL-DNA GLYCOSYLASE"/>
    <property type="match status" value="1"/>
</dbReference>